<reference evidence="2" key="2">
    <citation type="submission" date="2015-01" db="EMBL/GenBank/DDBJ databases">
        <title>Evolutionary Origins and Diversification of the Mycorrhizal Mutualists.</title>
        <authorList>
            <consortium name="DOE Joint Genome Institute"/>
            <consortium name="Mycorrhizal Genomics Consortium"/>
            <person name="Kohler A."/>
            <person name="Kuo A."/>
            <person name="Nagy L.G."/>
            <person name="Floudas D."/>
            <person name="Copeland A."/>
            <person name="Barry K.W."/>
            <person name="Cichocki N."/>
            <person name="Veneault-Fourrey C."/>
            <person name="LaButti K."/>
            <person name="Lindquist E.A."/>
            <person name="Lipzen A."/>
            <person name="Lundell T."/>
            <person name="Morin E."/>
            <person name="Murat C."/>
            <person name="Riley R."/>
            <person name="Ohm R."/>
            <person name="Sun H."/>
            <person name="Tunlid A."/>
            <person name="Henrissat B."/>
            <person name="Grigoriev I.V."/>
            <person name="Hibbett D.S."/>
            <person name="Martin F."/>
        </authorList>
    </citation>
    <scope>NUCLEOTIDE SEQUENCE [LARGE SCALE GENOMIC DNA]</scope>
    <source>
        <strain evidence="2">Ve08.2h10</strain>
    </source>
</reference>
<dbReference type="InParanoid" id="A0A0D0BU70"/>
<sequence length="129" mass="14289">MSATSIAQTVVYQTIGFIDTETAILQPLVITINFSGPVPQHLIPTPNNIPIKVSISLSEDCCMILAPFVCSPMANAPTTNLPIPFLPLPPTFDPTNTHHWAMLTKETKHWLVNEVHAPHPQWTWGHEAF</sequence>
<gene>
    <name evidence="1" type="ORF">PAXRUDRAFT_37013</name>
</gene>
<name>A0A0D0BU70_9AGAM</name>
<dbReference type="OrthoDB" id="3169660at2759"/>
<reference evidence="1 2" key="1">
    <citation type="submission" date="2014-04" db="EMBL/GenBank/DDBJ databases">
        <authorList>
            <consortium name="DOE Joint Genome Institute"/>
            <person name="Kuo A."/>
            <person name="Kohler A."/>
            <person name="Jargeat P."/>
            <person name="Nagy L.G."/>
            <person name="Floudas D."/>
            <person name="Copeland A."/>
            <person name="Barry K.W."/>
            <person name="Cichocki N."/>
            <person name="Veneault-Fourrey C."/>
            <person name="LaButti K."/>
            <person name="Lindquist E.A."/>
            <person name="Lipzen A."/>
            <person name="Lundell T."/>
            <person name="Morin E."/>
            <person name="Murat C."/>
            <person name="Sun H."/>
            <person name="Tunlid A."/>
            <person name="Henrissat B."/>
            <person name="Grigoriev I.V."/>
            <person name="Hibbett D.S."/>
            <person name="Martin F."/>
            <person name="Nordberg H.P."/>
            <person name="Cantor M.N."/>
            <person name="Hua S.X."/>
        </authorList>
    </citation>
    <scope>NUCLEOTIDE SEQUENCE [LARGE SCALE GENOMIC DNA]</scope>
    <source>
        <strain evidence="1 2">Ve08.2h10</strain>
    </source>
</reference>
<dbReference type="Proteomes" id="UP000054538">
    <property type="component" value="Unassembled WGS sequence"/>
</dbReference>
<proteinExistence type="predicted"/>
<accession>A0A0D0BU70</accession>
<dbReference type="AlphaFoldDB" id="A0A0D0BU70"/>
<evidence type="ECO:0000313" key="1">
    <source>
        <dbReference type="EMBL" id="KIK74937.1"/>
    </source>
</evidence>
<organism evidence="1 2">
    <name type="scientific">Paxillus rubicundulus Ve08.2h10</name>
    <dbReference type="NCBI Taxonomy" id="930991"/>
    <lineage>
        <taxon>Eukaryota</taxon>
        <taxon>Fungi</taxon>
        <taxon>Dikarya</taxon>
        <taxon>Basidiomycota</taxon>
        <taxon>Agaricomycotina</taxon>
        <taxon>Agaricomycetes</taxon>
        <taxon>Agaricomycetidae</taxon>
        <taxon>Boletales</taxon>
        <taxon>Paxilineae</taxon>
        <taxon>Paxillaceae</taxon>
        <taxon>Paxillus</taxon>
    </lineage>
</organism>
<keyword evidence="2" id="KW-1185">Reference proteome</keyword>
<dbReference type="EMBL" id="KN828462">
    <property type="protein sequence ID" value="KIK74937.1"/>
    <property type="molecule type" value="Genomic_DNA"/>
</dbReference>
<dbReference type="HOGENOM" id="CLU_107692_2_0_1"/>
<evidence type="ECO:0000313" key="2">
    <source>
        <dbReference type="Proteomes" id="UP000054538"/>
    </source>
</evidence>
<protein>
    <submittedName>
        <fullName evidence="1">Uncharacterized protein</fullName>
    </submittedName>
</protein>